<gene>
    <name evidence="5" type="ORF">B0I31_12919</name>
</gene>
<comment type="caution">
    <text evidence="5">The sequence shown here is derived from an EMBL/GenBank/DDBJ whole genome shotgun (WGS) entry which is preliminary data.</text>
</comment>
<proteinExistence type="predicted"/>
<evidence type="ECO:0000256" key="1">
    <source>
        <dbReference type="ARBA" id="ARBA00022603"/>
    </source>
</evidence>
<accession>A0A2P8HD17</accession>
<keyword evidence="6" id="KW-1185">Reference proteome</keyword>
<dbReference type="InterPro" id="IPR029063">
    <property type="entry name" value="SAM-dependent_MTases_sf"/>
</dbReference>
<dbReference type="OrthoDB" id="9769602at2"/>
<dbReference type="PANTHER" id="PTHR44068:SF11">
    <property type="entry name" value="GERANYL DIPHOSPHATE 2-C-METHYLTRANSFERASE"/>
    <property type="match status" value="1"/>
</dbReference>
<reference evidence="5 6" key="1">
    <citation type="submission" date="2018-03" db="EMBL/GenBank/DDBJ databases">
        <title>Genomic Encyclopedia of Type Strains, Phase III (KMG-III): the genomes of soil and plant-associated and newly described type strains.</title>
        <authorList>
            <person name="Whitman W."/>
        </authorList>
    </citation>
    <scope>NUCLEOTIDE SEQUENCE [LARGE SCALE GENOMIC DNA]</scope>
    <source>
        <strain evidence="5 6">CGMCC 4.7097</strain>
    </source>
</reference>
<dbReference type="Gene3D" id="3.40.50.150">
    <property type="entry name" value="Vaccinia Virus protein VP39"/>
    <property type="match status" value="1"/>
</dbReference>
<dbReference type="AlphaFoldDB" id="A0A2P8HD17"/>
<name>A0A2P8HD17_SACCR</name>
<dbReference type="InterPro" id="IPR013216">
    <property type="entry name" value="Methyltransf_11"/>
</dbReference>
<dbReference type="PANTHER" id="PTHR44068">
    <property type="entry name" value="ZGC:194242"/>
    <property type="match status" value="1"/>
</dbReference>
<evidence type="ECO:0000313" key="5">
    <source>
        <dbReference type="EMBL" id="PSL44107.1"/>
    </source>
</evidence>
<evidence type="ECO:0000256" key="2">
    <source>
        <dbReference type="ARBA" id="ARBA00022679"/>
    </source>
</evidence>
<evidence type="ECO:0000259" key="4">
    <source>
        <dbReference type="SMART" id="SM00828"/>
    </source>
</evidence>
<dbReference type="SMART" id="SM00828">
    <property type="entry name" value="PKS_MT"/>
    <property type="match status" value="1"/>
</dbReference>
<dbReference type="GO" id="GO:0008757">
    <property type="term" value="F:S-adenosylmethionine-dependent methyltransferase activity"/>
    <property type="evidence" value="ECO:0007669"/>
    <property type="project" value="InterPro"/>
</dbReference>
<dbReference type="SUPFAM" id="SSF53335">
    <property type="entry name" value="S-adenosyl-L-methionine-dependent methyltransferases"/>
    <property type="match status" value="1"/>
</dbReference>
<evidence type="ECO:0000256" key="3">
    <source>
        <dbReference type="ARBA" id="ARBA00022691"/>
    </source>
</evidence>
<dbReference type="RefSeq" id="WP_106620426.1">
    <property type="nucleotide sequence ID" value="NZ_PYAX01000029.1"/>
</dbReference>
<dbReference type="CDD" id="cd02440">
    <property type="entry name" value="AdoMet_MTases"/>
    <property type="match status" value="1"/>
</dbReference>
<dbReference type="Proteomes" id="UP000241118">
    <property type="component" value="Unassembled WGS sequence"/>
</dbReference>
<dbReference type="Pfam" id="PF08241">
    <property type="entry name" value="Methyltransf_11"/>
    <property type="match status" value="1"/>
</dbReference>
<evidence type="ECO:0000313" key="6">
    <source>
        <dbReference type="Proteomes" id="UP000241118"/>
    </source>
</evidence>
<keyword evidence="2 5" id="KW-0808">Transferase</keyword>
<dbReference type="InterPro" id="IPR020803">
    <property type="entry name" value="MeTfrase_dom"/>
</dbReference>
<dbReference type="EMBL" id="PYAX01000029">
    <property type="protein sequence ID" value="PSL44107.1"/>
    <property type="molecule type" value="Genomic_DNA"/>
</dbReference>
<keyword evidence="3" id="KW-0949">S-adenosyl-L-methionine</keyword>
<keyword evidence="1 5" id="KW-0489">Methyltransferase</keyword>
<protein>
    <submittedName>
        <fullName evidence="5">Cyclopropane fatty-acyl-phospholipid synthase-like methyltransferase</fullName>
    </submittedName>
</protein>
<dbReference type="InterPro" id="IPR050447">
    <property type="entry name" value="Erg6_SMT_methyltransf"/>
</dbReference>
<dbReference type="GO" id="GO:0032259">
    <property type="term" value="P:methylation"/>
    <property type="evidence" value="ECO:0007669"/>
    <property type="project" value="UniProtKB-KW"/>
</dbReference>
<feature type="domain" description="Polyketide synthase-like methyltransferase" evidence="4">
    <location>
        <begin position="21"/>
        <end position="250"/>
    </location>
</feature>
<sequence>MTDTSALGAEVARMYERTTALVELIWGPNLHFGYWAGPDDTSDKGRAQERLTDLMIERVPLVPGQRLLDVGCGVGHPALRFARKTGADVVGVTIAPGQVAAATEAAREEGLRHRATFELADAAALPFPDDSFDGAWALESMPHMPDRAAVLSETARVLRPGSRLALTDVAQCGPLSEQQRHDLRERMLITAPPRPELLSLLGTAGFEVLEVVDITASTARTTELTRQALEGNAHEWSRRYGADTVEHMARVLDVYDDAVATGMEYLLITARLAAEAGRP</sequence>
<organism evidence="5 6">
    <name type="scientific">Saccharothrix carnea</name>
    <dbReference type="NCBI Taxonomy" id="1280637"/>
    <lineage>
        <taxon>Bacteria</taxon>
        <taxon>Bacillati</taxon>
        <taxon>Actinomycetota</taxon>
        <taxon>Actinomycetes</taxon>
        <taxon>Pseudonocardiales</taxon>
        <taxon>Pseudonocardiaceae</taxon>
        <taxon>Saccharothrix</taxon>
    </lineage>
</organism>